<dbReference type="PANTHER" id="PTHR24320:SF148">
    <property type="entry name" value="NAD(P)-BINDING ROSSMANN-FOLD SUPERFAMILY PROTEIN"/>
    <property type="match status" value="1"/>
</dbReference>
<protein>
    <submittedName>
        <fullName evidence="5">WW domain-containing protein</fullName>
    </submittedName>
</protein>
<name>A0A3Q0KM97_SCHMA</name>
<evidence type="ECO:0000256" key="2">
    <source>
        <dbReference type="ARBA" id="ARBA00023002"/>
    </source>
</evidence>
<sequence length="543" mass="61969">MSVNLWEDSDSDDNLPAEWEQTNQDNFITYYNRLTGLSQRPHPISGNIKQLPNVLPKGWSSCSDRSGRTIYLNLETGCSTYSDPRLAAARLIHTAKSIRSTQLKFDKFSSVNDILLNKDLRGFYVVVTNSGCGLGLSIAVHLVQYGATVICACTKCPKNAIPVFDKTKAYYEGNITVDLTLKSNNKESGQLYWIPYNPLELRSIIQSVHILQSLNWPVHACIITDDLLPPFSGWNFFQSFKRIVSCLRAMIPPKVSSWFKSIFKFVTNYEIQVFNWFGKKILPAWIPAYSCECSFKHFPCLTSDGFEVSMQCNYLAPALFLERLLKARFVDSSSSLLTTSPEKTFDSSTMRVVIVSSEIHKESNLQHCIKKLDIPKMFQTIPTLLHDTMRQYANCKLCMLLFIREYHQLIRHFSETSTNLSTIPTIFTCTGCDPFSVYCSKKFLVNLYYWSIKNPFLLILQIVYLLSRPFGMSLDQAIANPVLCAVHKVTTLQQSITGHPNQIPYFDKCRPSTTLLDDLPVFELDFLSKTIFTDTMNIFCKFE</sequence>
<dbReference type="AlphaFoldDB" id="A0A3Q0KM97"/>
<dbReference type="WBParaSite" id="Smp_133530.1">
    <property type="protein sequence ID" value="Smp_133530.1"/>
    <property type="gene ID" value="Smp_133530"/>
</dbReference>
<dbReference type="STRING" id="6183.A0A3Q0KM97"/>
<dbReference type="InParanoid" id="A0A3Q0KM97"/>
<dbReference type="PROSITE" id="PS50020">
    <property type="entry name" value="WW_DOMAIN_2"/>
    <property type="match status" value="1"/>
</dbReference>
<organism evidence="4 5">
    <name type="scientific">Schistosoma mansoni</name>
    <name type="common">Blood fluke</name>
    <dbReference type="NCBI Taxonomy" id="6183"/>
    <lineage>
        <taxon>Eukaryota</taxon>
        <taxon>Metazoa</taxon>
        <taxon>Spiralia</taxon>
        <taxon>Lophotrochozoa</taxon>
        <taxon>Platyhelminthes</taxon>
        <taxon>Trematoda</taxon>
        <taxon>Digenea</taxon>
        <taxon>Strigeidida</taxon>
        <taxon>Schistosomatoidea</taxon>
        <taxon>Schistosomatidae</taxon>
        <taxon>Schistosoma</taxon>
    </lineage>
</organism>
<feature type="domain" description="WW" evidence="3">
    <location>
        <begin position="53"/>
        <end position="86"/>
    </location>
</feature>
<reference evidence="4" key="1">
    <citation type="journal article" date="2012" name="PLoS Negl. Trop. Dis.">
        <title>A systematically improved high quality genome and transcriptome of the human blood fluke Schistosoma mansoni.</title>
        <authorList>
            <person name="Protasio A.V."/>
            <person name="Tsai I.J."/>
            <person name="Babbage A."/>
            <person name="Nichol S."/>
            <person name="Hunt M."/>
            <person name="Aslett M.A."/>
            <person name="De Silva N."/>
            <person name="Velarde G.S."/>
            <person name="Anderson T.J."/>
            <person name="Clark R.C."/>
            <person name="Davidson C."/>
            <person name="Dillon G.P."/>
            <person name="Holroyd N.E."/>
            <person name="LoVerde P.T."/>
            <person name="Lloyd C."/>
            <person name="McQuillan J."/>
            <person name="Oliveira G."/>
            <person name="Otto T.D."/>
            <person name="Parker-Manuel S.J."/>
            <person name="Quail M.A."/>
            <person name="Wilson R.A."/>
            <person name="Zerlotini A."/>
            <person name="Dunne D.W."/>
            <person name="Berriman M."/>
        </authorList>
    </citation>
    <scope>NUCLEOTIDE SEQUENCE [LARGE SCALE GENOMIC DNA]</scope>
    <source>
        <strain evidence="4">Puerto Rican</strain>
    </source>
</reference>
<keyword evidence="2" id="KW-0560">Oxidoreductase</keyword>
<dbReference type="GO" id="GO:0016491">
    <property type="term" value="F:oxidoreductase activity"/>
    <property type="evidence" value="ECO:0007669"/>
    <property type="project" value="UniProtKB-KW"/>
</dbReference>
<dbReference type="PANTHER" id="PTHR24320">
    <property type="entry name" value="RETINOL DEHYDROGENASE"/>
    <property type="match status" value="1"/>
</dbReference>
<dbReference type="Proteomes" id="UP000008854">
    <property type="component" value="Unassembled WGS sequence"/>
</dbReference>
<dbReference type="Gene3D" id="2.20.70.10">
    <property type="match status" value="1"/>
</dbReference>
<evidence type="ECO:0000313" key="4">
    <source>
        <dbReference type="Proteomes" id="UP000008854"/>
    </source>
</evidence>
<keyword evidence="4" id="KW-1185">Reference proteome</keyword>
<dbReference type="SUPFAM" id="SSF51045">
    <property type="entry name" value="WW domain"/>
    <property type="match status" value="1"/>
</dbReference>
<dbReference type="InterPro" id="IPR036291">
    <property type="entry name" value="NAD(P)-bd_dom_sf"/>
</dbReference>
<accession>A0A3Q0KM97</accession>
<reference evidence="5" key="2">
    <citation type="submission" date="2018-12" db="UniProtKB">
        <authorList>
            <consortium name="WormBaseParasite"/>
        </authorList>
    </citation>
    <scope>IDENTIFICATION</scope>
    <source>
        <strain evidence="5">Puerto Rican</strain>
    </source>
</reference>
<comment type="similarity">
    <text evidence="1">Belongs to the short-chain dehydrogenases/reductases (SDR) family.</text>
</comment>
<evidence type="ECO:0000256" key="1">
    <source>
        <dbReference type="ARBA" id="ARBA00006484"/>
    </source>
</evidence>
<dbReference type="InterPro" id="IPR036020">
    <property type="entry name" value="WW_dom_sf"/>
</dbReference>
<dbReference type="InterPro" id="IPR001202">
    <property type="entry name" value="WW_dom"/>
</dbReference>
<dbReference type="CDD" id="cd00201">
    <property type="entry name" value="WW"/>
    <property type="match status" value="1"/>
</dbReference>
<dbReference type="SUPFAM" id="SSF51735">
    <property type="entry name" value="NAD(P)-binding Rossmann-fold domains"/>
    <property type="match status" value="1"/>
</dbReference>
<evidence type="ECO:0000313" key="5">
    <source>
        <dbReference type="WBParaSite" id="Smp_133530.1"/>
    </source>
</evidence>
<dbReference type="SMART" id="SM00456">
    <property type="entry name" value="WW"/>
    <property type="match status" value="2"/>
</dbReference>
<evidence type="ECO:0000259" key="3">
    <source>
        <dbReference type="PROSITE" id="PS50020"/>
    </source>
</evidence>
<proteinExistence type="inferred from homology"/>
<dbReference type="Gene3D" id="3.40.50.720">
    <property type="entry name" value="NAD(P)-binding Rossmann-like Domain"/>
    <property type="match status" value="1"/>
</dbReference>